<keyword evidence="1" id="KW-0812">Transmembrane</keyword>
<reference evidence="3" key="1">
    <citation type="journal article" date="2019" name="Int. J. Syst. Evol. Microbiol.">
        <title>The Global Catalogue of Microorganisms (GCM) 10K type strain sequencing project: providing services to taxonomists for standard genome sequencing and annotation.</title>
        <authorList>
            <consortium name="The Broad Institute Genomics Platform"/>
            <consortium name="The Broad Institute Genome Sequencing Center for Infectious Disease"/>
            <person name="Wu L."/>
            <person name="Ma J."/>
        </authorList>
    </citation>
    <scope>NUCLEOTIDE SEQUENCE [LARGE SCALE GENOMIC DNA]</scope>
    <source>
        <strain evidence="3">NBRC 110044</strain>
    </source>
</reference>
<keyword evidence="1" id="KW-1133">Transmembrane helix</keyword>
<organism evidence="2 3">
    <name type="scientific">Chitinimonas prasina</name>
    <dbReference type="NCBI Taxonomy" id="1434937"/>
    <lineage>
        <taxon>Bacteria</taxon>
        <taxon>Pseudomonadati</taxon>
        <taxon>Pseudomonadota</taxon>
        <taxon>Betaproteobacteria</taxon>
        <taxon>Neisseriales</taxon>
        <taxon>Chitinibacteraceae</taxon>
        <taxon>Chitinimonas</taxon>
    </lineage>
</organism>
<dbReference type="SUPFAM" id="SSF53850">
    <property type="entry name" value="Periplasmic binding protein-like II"/>
    <property type="match status" value="1"/>
</dbReference>
<dbReference type="EMBL" id="BSOG01000001">
    <property type="protein sequence ID" value="GLR12559.1"/>
    <property type="molecule type" value="Genomic_DNA"/>
</dbReference>
<dbReference type="Gene3D" id="3.40.190.10">
    <property type="entry name" value="Periplasmic binding protein-like II"/>
    <property type="match status" value="2"/>
</dbReference>
<dbReference type="RefSeq" id="WP_284195678.1">
    <property type="nucleotide sequence ID" value="NZ_BSOG01000001.1"/>
</dbReference>
<dbReference type="PANTHER" id="PTHR42941">
    <property type="entry name" value="SLL1037 PROTEIN"/>
    <property type="match status" value="1"/>
</dbReference>
<accession>A0ABQ5YF91</accession>
<evidence type="ECO:0000313" key="3">
    <source>
        <dbReference type="Proteomes" id="UP001156706"/>
    </source>
</evidence>
<gene>
    <name evidence="2" type="ORF">GCM10007907_13490</name>
</gene>
<feature type="transmembrane region" description="Helical" evidence="1">
    <location>
        <begin position="362"/>
        <end position="384"/>
    </location>
</feature>
<dbReference type="Pfam" id="PF16868">
    <property type="entry name" value="NMT1_3"/>
    <property type="match status" value="1"/>
</dbReference>
<name>A0ABQ5YF91_9NEIS</name>
<evidence type="ECO:0008006" key="4">
    <source>
        <dbReference type="Google" id="ProtNLM"/>
    </source>
</evidence>
<protein>
    <recommendedName>
        <fullName evidence="4">C4-dicarboxylate ABC transporter substrate-binding protein</fullName>
    </recommendedName>
</protein>
<feature type="transmembrane region" description="Helical" evidence="1">
    <location>
        <begin position="41"/>
        <end position="62"/>
    </location>
</feature>
<dbReference type="InterPro" id="IPR011852">
    <property type="entry name" value="TRAP_TAXI"/>
</dbReference>
<evidence type="ECO:0000256" key="1">
    <source>
        <dbReference type="SAM" id="Phobius"/>
    </source>
</evidence>
<proteinExistence type="predicted"/>
<dbReference type="Proteomes" id="UP001156706">
    <property type="component" value="Unassembled WGS sequence"/>
</dbReference>
<keyword evidence="3" id="KW-1185">Reference proteome</keyword>
<dbReference type="PANTHER" id="PTHR42941:SF1">
    <property type="entry name" value="SLL1037 PROTEIN"/>
    <property type="match status" value="1"/>
</dbReference>
<keyword evidence="1" id="KW-0472">Membrane</keyword>
<sequence length="468" mass="51565">MPQPSPDRTHPPLTFRRKVVRKVLPARFHARVESVSWRDMALVIGPVLLLMVGLVAGAIWWLNPAPPKTLTISTGPEGSAFHRHAIKYRDILARDGIKLVVQESEGSLENLARLRAGGADIGFVIDGVSPEAERPGLVSLGSVSHQPVFVFYRGEQVLTRLAELEHKKISIGRIGSGARVLATAMFKANGIEQGRNAQLRGLEAGDAVDALMAGEIDAVLLMGDSAPLEITRKLMRAPEVKLMSFSQADALVRRMGALNKLALPMGAIDMARNIPPTDVSLVAPNVELVARENLHPALSDLLIEAAREVHGRRGLLQEAGEFPAARSSDFALSEDAARYYQYGKGFFYRHLPFWLASLLDRIVIILLPLAVLLIPALRLLPWLYRWRIQARIYPWYGALISLERGLRDETAQDTAALLARLDEIEQGVNALKVPLAFLDQIYVLREHVAFVRSRLAFNATQKAGTEPA</sequence>
<evidence type="ECO:0000313" key="2">
    <source>
        <dbReference type="EMBL" id="GLR12559.1"/>
    </source>
</evidence>
<comment type="caution">
    <text evidence="2">The sequence shown here is derived from an EMBL/GenBank/DDBJ whole genome shotgun (WGS) entry which is preliminary data.</text>
</comment>